<comment type="caution">
    <text evidence="2">The sequence shown here is derived from an EMBL/GenBank/DDBJ whole genome shotgun (WGS) entry which is preliminary data.</text>
</comment>
<name>A0ABP5PUK8_9ACTN</name>
<sequence>MTWGRFLSGKEEAAPDHNDVRFIGPAGPLPHRPRSEGGNDPAGPPAATALIVNLVVTAGERIPSDLDEASPLEP</sequence>
<evidence type="ECO:0000256" key="1">
    <source>
        <dbReference type="SAM" id="MobiDB-lite"/>
    </source>
</evidence>
<dbReference type="EMBL" id="BAAAQX010000049">
    <property type="protein sequence ID" value="GAA2215339.1"/>
    <property type="molecule type" value="Genomic_DNA"/>
</dbReference>
<feature type="compositionally biased region" description="Basic and acidic residues" evidence="1">
    <location>
        <begin position="8"/>
        <end position="20"/>
    </location>
</feature>
<proteinExistence type="predicted"/>
<dbReference type="Proteomes" id="UP001499843">
    <property type="component" value="Unassembled WGS sequence"/>
</dbReference>
<evidence type="ECO:0000313" key="2">
    <source>
        <dbReference type="EMBL" id="GAA2215339.1"/>
    </source>
</evidence>
<reference evidence="3" key="1">
    <citation type="journal article" date="2019" name="Int. J. Syst. Evol. Microbiol.">
        <title>The Global Catalogue of Microorganisms (GCM) 10K type strain sequencing project: providing services to taxonomists for standard genome sequencing and annotation.</title>
        <authorList>
            <consortium name="The Broad Institute Genomics Platform"/>
            <consortium name="The Broad Institute Genome Sequencing Center for Infectious Disease"/>
            <person name="Wu L."/>
            <person name="Ma J."/>
        </authorList>
    </citation>
    <scope>NUCLEOTIDE SEQUENCE [LARGE SCALE GENOMIC DNA]</scope>
    <source>
        <strain evidence="3">JCM 16114</strain>
    </source>
</reference>
<protein>
    <submittedName>
        <fullName evidence="2">Uncharacterized protein</fullName>
    </submittedName>
</protein>
<evidence type="ECO:0000313" key="3">
    <source>
        <dbReference type="Proteomes" id="UP001499843"/>
    </source>
</evidence>
<accession>A0ABP5PUK8</accession>
<organism evidence="2 3">
    <name type="scientific">Nonomuraea monospora</name>
    <dbReference type="NCBI Taxonomy" id="568818"/>
    <lineage>
        <taxon>Bacteria</taxon>
        <taxon>Bacillati</taxon>
        <taxon>Actinomycetota</taxon>
        <taxon>Actinomycetes</taxon>
        <taxon>Streptosporangiales</taxon>
        <taxon>Streptosporangiaceae</taxon>
        <taxon>Nonomuraea</taxon>
    </lineage>
</organism>
<gene>
    <name evidence="2" type="ORF">GCM10009850_108060</name>
</gene>
<keyword evidence="3" id="KW-1185">Reference proteome</keyword>
<feature type="region of interest" description="Disordered" evidence="1">
    <location>
        <begin position="1"/>
        <end position="46"/>
    </location>
</feature>